<comment type="caution">
    <text evidence="10">Lacks conserved residue(s) required for the propagation of feature annotation.</text>
</comment>
<dbReference type="Proteomes" id="UP000719412">
    <property type="component" value="Unassembled WGS sequence"/>
</dbReference>
<dbReference type="AlphaFoldDB" id="A0A8J6HKJ1"/>
<evidence type="ECO:0000256" key="1">
    <source>
        <dbReference type="ARBA" id="ARBA00004651"/>
    </source>
</evidence>
<accession>A0A8J6HKJ1</accession>
<feature type="transmembrane region" description="Helical" evidence="10">
    <location>
        <begin position="259"/>
        <end position="280"/>
    </location>
</feature>
<feature type="transmembrane region" description="Helical" evidence="10">
    <location>
        <begin position="286"/>
        <end position="308"/>
    </location>
</feature>
<proteinExistence type="inferred from homology"/>
<evidence type="ECO:0000313" key="12">
    <source>
        <dbReference type="Proteomes" id="UP000719412"/>
    </source>
</evidence>
<gene>
    <name evidence="11" type="ORF">GEV33_006477</name>
</gene>
<dbReference type="GO" id="GO:0005549">
    <property type="term" value="F:odorant binding"/>
    <property type="evidence" value="ECO:0007669"/>
    <property type="project" value="InterPro"/>
</dbReference>
<keyword evidence="2" id="KW-1003">Cell membrane</keyword>
<evidence type="ECO:0000256" key="9">
    <source>
        <dbReference type="ARBA" id="ARBA00023224"/>
    </source>
</evidence>
<evidence type="ECO:0000256" key="5">
    <source>
        <dbReference type="ARBA" id="ARBA00022725"/>
    </source>
</evidence>
<evidence type="ECO:0000256" key="10">
    <source>
        <dbReference type="RuleBase" id="RU351113"/>
    </source>
</evidence>
<name>A0A8J6HKJ1_TENMO</name>
<evidence type="ECO:0000256" key="2">
    <source>
        <dbReference type="ARBA" id="ARBA00022475"/>
    </source>
</evidence>
<dbReference type="InterPro" id="IPR004117">
    <property type="entry name" value="7tm6_olfct_rcpt"/>
</dbReference>
<keyword evidence="6 10" id="KW-1133">Transmembrane helix</keyword>
<sequence>MINYFEIKQLEEDFMYWVHLLTIKLFNNQHYRRIRFFVLLFHSSIICVQIYMYITVFDADFFFQYIITFLSLLAAVMFNASYFISEKNFNDLENTIYSHFWSPSTATQRAREDIKRDTRYVTVLVLLNTFLGIFAGIVLIPVGKSVDHQFGMFLFRTYLPKLHYLLDVIYSLSFAIIGHTMVNWANVVAYYSCLAKSQVKLGTERAKYLSAEYEDQDEDSLYYSEEYQQVMKERIRFTIIRHIELLGLFRIVSVSATKLLPLLSLGGITMCLSAMSFAYLVEYDLLYWRFFQDFIWAISSLVTGILIVQSGQELEDLTGDMYATLNDVRWVTFNQSNKKLVLVILTMSQIPCRLQFTDTLSVNYELGIRVNESFEK</sequence>
<organism evidence="11 12">
    <name type="scientific">Tenebrio molitor</name>
    <name type="common">Yellow mealworm beetle</name>
    <dbReference type="NCBI Taxonomy" id="7067"/>
    <lineage>
        <taxon>Eukaryota</taxon>
        <taxon>Metazoa</taxon>
        <taxon>Ecdysozoa</taxon>
        <taxon>Arthropoda</taxon>
        <taxon>Hexapoda</taxon>
        <taxon>Insecta</taxon>
        <taxon>Pterygota</taxon>
        <taxon>Neoptera</taxon>
        <taxon>Endopterygota</taxon>
        <taxon>Coleoptera</taxon>
        <taxon>Polyphaga</taxon>
        <taxon>Cucujiformia</taxon>
        <taxon>Tenebrionidae</taxon>
        <taxon>Tenebrio</taxon>
    </lineage>
</organism>
<evidence type="ECO:0000313" key="11">
    <source>
        <dbReference type="EMBL" id="KAH0816315.1"/>
    </source>
</evidence>
<evidence type="ECO:0000256" key="4">
    <source>
        <dbReference type="ARBA" id="ARBA00022692"/>
    </source>
</evidence>
<dbReference type="GO" id="GO:0005886">
    <property type="term" value="C:plasma membrane"/>
    <property type="evidence" value="ECO:0007669"/>
    <property type="project" value="UniProtKB-SubCell"/>
</dbReference>
<dbReference type="EMBL" id="JABDTM020021737">
    <property type="protein sequence ID" value="KAH0816315.1"/>
    <property type="molecule type" value="Genomic_DNA"/>
</dbReference>
<comment type="caution">
    <text evidence="11">The sequence shown here is derived from an EMBL/GenBank/DDBJ whole genome shotgun (WGS) entry which is preliminary data.</text>
</comment>
<keyword evidence="5 10" id="KW-0552">Olfaction</keyword>
<comment type="subcellular location">
    <subcellularLocation>
        <location evidence="1 10">Cell membrane</location>
        <topology evidence="1 10">Multi-pass membrane protein</topology>
    </subcellularLocation>
</comment>
<dbReference type="GO" id="GO:0004984">
    <property type="term" value="F:olfactory receptor activity"/>
    <property type="evidence" value="ECO:0007669"/>
    <property type="project" value="InterPro"/>
</dbReference>
<protein>
    <recommendedName>
        <fullName evidence="10">Odorant receptor</fullName>
    </recommendedName>
</protein>
<dbReference type="GO" id="GO:0007165">
    <property type="term" value="P:signal transduction"/>
    <property type="evidence" value="ECO:0007669"/>
    <property type="project" value="UniProtKB-KW"/>
</dbReference>
<keyword evidence="8 10" id="KW-0675">Receptor</keyword>
<dbReference type="PANTHER" id="PTHR21137">
    <property type="entry name" value="ODORANT RECEPTOR"/>
    <property type="match status" value="1"/>
</dbReference>
<feature type="transmembrane region" description="Helical" evidence="10">
    <location>
        <begin position="34"/>
        <end position="56"/>
    </location>
</feature>
<feature type="transmembrane region" description="Helical" evidence="10">
    <location>
        <begin position="162"/>
        <end position="182"/>
    </location>
</feature>
<evidence type="ECO:0000256" key="8">
    <source>
        <dbReference type="ARBA" id="ARBA00023170"/>
    </source>
</evidence>
<dbReference type="PANTHER" id="PTHR21137:SF35">
    <property type="entry name" value="ODORANT RECEPTOR 19A-RELATED"/>
    <property type="match status" value="1"/>
</dbReference>
<keyword evidence="9 10" id="KW-0807">Transducer</keyword>
<feature type="transmembrane region" description="Helical" evidence="10">
    <location>
        <begin position="120"/>
        <end position="142"/>
    </location>
</feature>
<reference evidence="11" key="1">
    <citation type="journal article" date="2020" name="J Insects Food Feed">
        <title>The yellow mealworm (Tenebrio molitor) genome: a resource for the emerging insects as food and feed industry.</title>
        <authorList>
            <person name="Eriksson T."/>
            <person name="Andere A."/>
            <person name="Kelstrup H."/>
            <person name="Emery V."/>
            <person name="Picard C."/>
        </authorList>
    </citation>
    <scope>NUCLEOTIDE SEQUENCE</scope>
    <source>
        <strain evidence="11">Stoneville</strain>
        <tissue evidence="11">Whole head</tissue>
    </source>
</reference>
<keyword evidence="12" id="KW-1185">Reference proteome</keyword>
<keyword evidence="4 10" id="KW-0812">Transmembrane</keyword>
<comment type="similarity">
    <text evidence="10">Belongs to the insect chemoreceptor superfamily. Heteromeric odorant receptor channel (TC 1.A.69) family.</text>
</comment>
<feature type="transmembrane region" description="Helical" evidence="10">
    <location>
        <begin position="62"/>
        <end position="84"/>
    </location>
</feature>
<keyword evidence="7 10" id="KW-0472">Membrane</keyword>
<evidence type="ECO:0000256" key="6">
    <source>
        <dbReference type="ARBA" id="ARBA00022989"/>
    </source>
</evidence>
<evidence type="ECO:0000256" key="3">
    <source>
        <dbReference type="ARBA" id="ARBA00022606"/>
    </source>
</evidence>
<reference evidence="11" key="2">
    <citation type="submission" date="2021-08" db="EMBL/GenBank/DDBJ databases">
        <authorList>
            <person name="Eriksson T."/>
        </authorList>
    </citation>
    <scope>NUCLEOTIDE SEQUENCE</scope>
    <source>
        <strain evidence="11">Stoneville</strain>
        <tissue evidence="11">Whole head</tissue>
    </source>
</reference>
<keyword evidence="3 10" id="KW-0716">Sensory transduction</keyword>
<evidence type="ECO:0000256" key="7">
    <source>
        <dbReference type="ARBA" id="ARBA00023136"/>
    </source>
</evidence>